<name>A0ABN9TYN9_9DINO</name>
<sequence>PSGPRRHVRKCAGAWSRRSAALAAAGMLRSGPRAMSVACRRSAECSAALRPRWAQVAPSRALCVGRAALRQQVVVPESHGGSGPQGAAASARDTPEERPSQGLSPGVRTFLLWATLGLGSAFAWDQLSGAE</sequence>
<comment type="caution">
    <text evidence="2">The sequence shown here is derived from an EMBL/GenBank/DDBJ whole genome shotgun (WGS) entry which is preliminary data.</text>
</comment>
<proteinExistence type="predicted"/>
<reference evidence="2" key="1">
    <citation type="submission" date="2023-10" db="EMBL/GenBank/DDBJ databases">
        <authorList>
            <person name="Chen Y."/>
            <person name="Shah S."/>
            <person name="Dougan E. K."/>
            <person name="Thang M."/>
            <person name="Chan C."/>
        </authorList>
    </citation>
    <scope>NUCLEOTIDE SEQUENCE [LARGE SCALE GENOMIC DNA]</scope>
</reference>
<feature type="non-terminal residue" evidence="2">
    <location>
        <position position="1"/>
    </location>
</feature>
<protein>
    <submittedName>
        <fullName evidence="2">Uncharacterized protein</fullName>
    </submittedName>
</protein>
<feature type="region of interest" description="Disordered" evidence="1">
    <location>
        <begin position="74"/>
        <end position="104"/>
    </location>
</feature>
<evidence type="ECO:0000313" key="3">
    <source>
        <dbReference type="Proteomes" id="UP001189429"/>
    </source>
</evidence>
<gene>
    <name evidence="2" type="ORF">PCOR1329_LOCUS43625</name>
</gene>
<accession>A0ABN9TYN9</accession>
<keyword evidence="3" id="KW-1185">Reference proteome</keyword>
<evidence type="ECO:0000313" key="2">
    <source>
        <dbReference type="EMBL" id="CAK0851472.1"/>
    </source>
</evidence>
<dbReference type="EMBL" id="CAUYUJ010015243">
    <property type="protein sequence ID" value="CAK0851472.1"/>
    <property type="molecule type" value="Genomic_DNA"/>
</dbReference>
<evidence type="ECO:0000256" key="1">
    <source>
        <dbReference type="SAM" id="MobiDB-lite"/>
    </source>
</evidence>
<dbReference type="Proteomes" id="UP001189429">
    <property type="component" value="Unassembled WGS sequence"/>
</dbReference>
<organism evidence="2 3">
    <name type="scientific">Prorocentrum cordatum</name>
    <dbReference type="NCBI Taxonomy" id="2364126"/>
    <lineage>
        <taxon>Eukaryota</taxon>
        <taxon>Sar</taxon>
        <taxon>Alveolata</taxon>
        <taxon>Dinophyceae</taxon>
        <taxon>Prorocentrales</taxon>
        <taxon>Prorocentraceae</taxon>
        <taxon>Prorocentrum</taxon>
    </lineage>
</organism>